<dbReference type="AlphaFoldDB" id="A0A7I4NNG6"/>
<accession>A0A7I4NNG6</accession>
<organism evidence="1 2">
    <name type="scientific">Brugia malayi</name>
    <name type="common">Filarial nematode worm</name>
    <dbReference type="NCBI Taxonomy" id="6279"/>
    <lineage>
        <taxon>Eukaryota</taxon>
        <taxon>Metazoa</taxon>
        <taxon>Ecdysozoa</taxon>
        <taxon>Nematoda</taxon>
        <taxon>Chromadorea</taxon>
        <taxon>Rhabditida</taxon>
        <taxon>Spirurina</taxon>
        <taxon>Spiruromorpha</taxon>
        <taxon>Filarioidea</taxon>
        <taxon>Onchocercidae</taxon>
        <taxon>Brugia</taxon>
    </lineage>
</organism>
<protein>
    <submittedName>
        <fullName evidence="2">Bm8</fullName>
    </submittedName>
</protein>
<reference evidence="2" key="2">
    <citation type="submission" date="2020-12" db="UniProtKB">
        <authorList>
            <consortium name="WormBaseParasite"/>
        </authorList>
    </citation>
    <scope>IDENTIFICATION</scope>
</reference>
<name>A0A7I4NNG6_BRUMA</name>
<evidence type="ECO:0000313" key="1">
    <source>
        <dbReference type="Proteomes" id="UP000006672"/>
    </source>
</evidence>
<reference evidence="1" key="1">
    <citation type="journal article" date="2007" name="Science">
        <title>Draft genome of the filarial nematode parasite Brugia malayi.</title>
        <authorList>
            <person name="Ghedin E."/>
            <person name="Wang S."/>
            <person name="Spiro D."/>
            <person name="Caler E."/>
            <person name="Zhao Q."/>
            <person name="Crabtree J."/>
            <person name="Allen J.E."/>
            <person name="Delcher A.L."/>
            <person name="Guiliano D.B."/>
            <person name="Miranda-Saavedra D."/>
            <person name="Angiuoli S.V."/>
            <person name="Creasy T."/>
            <person name="Amedeo P."/>
            <person name="Haas B."/>
            <person name="El-Sayed N.M."/>
            <person name="Wortman J.R."/>
            <person name="Feldblyum T."/>
            <person name="Tallon L."/>
            <person name="Schatz M."/>
            <person name="Shumway M."/>
            <person name="Koo H."/>
            <person name="Salzberg S.L."/>
            <person name="Schobel S."/>
            <person name="Pertea M."/>
            <person name="Pop M."/>
            <person name="White O."/>
            <person name="Barton G.J."/>
            <person name="Carlow C.K."/>
            <person name="Crawford M.J."/>
            <person name="Daub J."/>
            <person name="Dimmic M.W."/>
            <person name="Estes C.F."/>
            <person name="Foster J.M."/>
            <person name="Ganatra M."/>
            <person name="Gregory W.F."/>
            <person name="Johnson N.M."/>
            <person name="Jin J."/>
            <person name="Komuniecki R."/>
            <person name="Korf I."/>
            <person name="Kumar S."/>
            <person name="Laney S."/>
            <person name="Li B.W."/>
            <person name="Li W."/>
            <person name="Lindblom T.H."/>
            <person name="Lustigman S."/>
            <person name="Ma D."/>
            <person name="Maina C.V."/>
            <person name="Martin D.M."/>
            <person name="McCarter J.P."/>
            <person name="McReynolds L."/>
            <person name="Mitreva M."/>
            <person name="Nutman T.B."/>
            <person name="Parkinson J."/>
            <person name="Peregrin-Alvarez J.M."/>
            <person name="Poole C."/>
            <person name="Ren Q."/>
            <person name="Saunders L."/>
            <person name="Sluder A.E."/>
            <person name="Smith K."/>
            <person name="Stanke M."/>
            <person name="Unnasch T.R."/>
            <person name="Ware J."/>
            <person name="Wei A.D."/>
            <person name="Weil G."/>
            <person name="Williams D.J."/>
            <person name="Zhang Y."/>
            <person name="Williams S.A."/>
            <person name="Fraser-Liggett C."/>
            <person name="Slatko B."/>
            <person name="Blaxter M.L."/>
            <person name="Scott A.L."/>
        </authorList>
    </citation>
    <scope>NUCLEOTIDE SEQUENCE</scope>
    <source>
        <strain evidence="1">FR3</strain>
    </source>
</reference>
<gene>
    <name evidence="2" type="primary">Bm8</name>
</gene>
<sequence length="61" mass="7037">MFLHYVIRAIPNVSNANNSNDRAFQGRSVPPASIYEKLVNGEIDLFLRKKLLLHKEHSSRM</sequence>
<keyword evidence="1" id="KW-1185">Reference proteome</keyword>
<dbReference type="Proteomes" id="UP000006672">
    <property type="component" value="Unassembled WGS sequence"/>
</dbReference>
<dbReference type="WBParaSite" id="Bm8b.1">
    <property type="protein sequence ID" value="Bm8b.1"/>
    <property type="gene ID" value="WBGene00220269"/>
</dbReference>
<evidence type="ECO:0000313" key="2">
    <source>
        <dbReference type="WBParaSite" id="Bm8b.1"/>
    </source>
</evidence>
<proteinExistence type="predicted"/>
<dbReference type="InParanoid" id="A0A7I4NNG6"/>